<dbReference type="VEuPathDB" id="TrichDB:TVAGG3_1060950"/>
<evidence type="ECO:0000313" key="2">
    <source>
        <dbReference type="Proteomes" id="UP000001542"/>
    </source>
</evidence>
<dbReference type="VEuPathDB" id="TrichDB:TVAG_331350"/>
<dbReference type="AlphaFoldDB" id="A2FRJ7"/>
<dbReference type="Proteomes" id="UP000001542">
    <property type="component" value="Unassembled WGS sequence"/>
</dbReference>
<sequence>MILFMIDTTSGHTSEKNWYYLASQLIKYDALEVIKCIISSPMDIHLKFLQHIKLEENFDALCQYFREIFDKIKVLCDDEEGDTYGAALIDFILSFNINVPDSNDQIVTRFYNLVKPKMGGKLKHSALCKQLICLAAGTCCHVINEKVPKHSKAIIEALEKSPKFYKQALCIFAKGLQIKLEFDNIADILPLIKPKPDISLFIYDKIRIDIKKNYPKYTNLLFQIGKSQCPELIACDEQFDPITRAQFIHRLVVEKNFTSLKTILTPKTYNVEVSDVVCELIISGYPSESVFKTCVTNREMISPTINSLTTNISKFYQNIYSLDLLGLFTSLFQFLLTYPDPAYQRQCITELQFQKIDAIAYLFLSDASPEMNSTALLLMQTSLELFAITHPNWEKMSFQSLPSYAFVAKNISGILSAKFFLTPEEMTDRSPKKTIYDASILLTPDVNRINYVCKLCSSQISQSIELRSAMESIFLNDCEKGFSPGKFAVIAAIGLTDITGMLDEALNNLDNTSIIGLASANERIRDTVLEKIANSKISPDNKIKVISFMVQRMLSSPKPPKVEHLQASLDILMSEYQTFTKGFDIHGQHDIPSSSLMFAFAADEILKHLPNPKRDQFEKLSDFIRITGINALKALSTNKSELKLPHHNLLTLRLYLTTLQLLLPFITEIQAKGAFKRAMILGDIQPCYSTLAECAPFFQEVAKIKPTLIEPMIMSIPVVTSIQNCILFVQLALTYFDLMQDKVFVLFLACIADSVSYINCKSIRDSLEGLSIDHMTFVDIPRDIPLTDYIYSVVSYLANDFVEASIKVFGSGIVNPVMQCIFDVVRPWVKDIRVLMNDTFVKIYGPIFPVQVNPELWKFPIRREIIRNTFPNYGDSSSVLCNAMSYCMDHGIMDETTWHAFLKVNPELCLSFVFAAMARGFYDESFDHVLTVSPHLLDNEAVYIIGSALMLNSTSIDVFRICYQQVISFYDKHKIEYDSSLSNGLHDHFSMTDSLFSQIIHTFPPEVRDKSLLTLLVFNDSSKLLYKSIKANKEQLSDDTKELYHRYTMACLSSGEKFPCNALINFFKILPDYVNPVMIVKELLASNDKDAAKAAINIIKITRKTTDDIDRLIALAIARGNIQIDDAKPFVYSQSGQALKFWCTDDEGEIDTQQLRAFISYPNESTISVVTRKVEKISAEVLNGAAPLIFAPDVIEFSSLMPFLMAIDREKIVYPAALAERIDDPGIPLDKKSLIGYFFTKI</sequence>
<keyword evidence="2" id="KW-1185">Reference proteome</keyword>
<protein>
    <submittedName>
        <fullName evidence="1">Uncharacterized protein</fullName>
    </submittedName>
</protein>
<name>A2FRJ7_TRIV3</name>
<dbReference type="EMBL" id="DS113966">
    <property type="protein sequence ID" value="EAX92459.1"/>
    <property type="molecule type" value="Genomic_DNA"/>
</dbReference>
<evidence type="ECO:0000313" key="1">
    <source>
        <dbReference type="EMBL" id="EAX92459.1"/>
    </source>
</evidence>
<reference evidence="1" key="2">
    <citation type="journal article" date="2007" name="Science">
        <title>Draft genome sequence of the sexually transmitted pathogen Trichomonas vaginalis.</title>
        <authorList>
            <person name="Carlton J.M."/>
            <person name="Hirt R.P."/>
            <person name="Silva J.C."/>
            <person name="Delcher A.L."/>
            <person name="Schatz M."/>
            <person name="Zhao Q."/>
            <person name="Wortman J.R."/>
            <person name="Bidwell S.L."/>
            <person name="Alsmark U.C.M."/>
            <person name="Besteiro S."/>
            <person name="Sicheritz-Ponten T."/>
            <person name="Noel C.J."/>
            <person name="Dacks J.B."/>
            <person name="Foster P.G."/>
            <person name="Simillion C."/>
            <person name="Van de Peer Y."/>
            <person name="Miranda-Saavedra D."/>
            <person name="Barton G.J."/>
            <person name="Westrop G.D."/>
            <person name="Mueller S."/>
            <person name="Dessi D."/>
            <person name="Fiori P.L."/>
            <person name="Ren Q."/>
            <person name="Paulsen I."/>
            <person name="Zhang H."/>
            <person name="Bastida-Corcuera F.D."/>
            <person name="Simoes-Barbosa A."/>
            <person name="Brown M.T."/>
            <person name="Hayes R.D."/>
            <person name="Mukherjee M."/>
            <person name="Okumura C.Y."/>
            <person name="Schneider R."/>
            <person name="Smith A.J."/>
            <person name="Vanacova S."/>
            <person name="Villalvazo M."/>
            <person name="Haas B.J."/>
            <person name="Pertea M."/>
            <person name="Feldblyum T.V."/>
            <person name="Utterback T.R."/>
            <person name="Shu C.L."/>
            <person name="Osoegawa K."/>
            <person name="de Jong P.J."/>
            <person name="Hrdy I."/>
            <person name="Horvathova L."/>
            <person name="Zubacova Z."/>
            <person name="Dolezal P."/>
            <person name="Malik S.B."/>
            <person name="Logsdon J.M. Jr."/>
            <person name="Henze K."/>
            <person name="Gupta A."/>
            <person name="Wang C.C."/>
            <person name="Dunne R.L."/>
            <person name="Upcroft J.A."/>
            <person name="Upcroft P."/>
            <person name="White O."/>
            <person name="Salzberg S.L."/>
            <person name="Tang P."/>
            <person name="Chiu C.-H."/>
            <person name="Lee Y.-S."/>
            <person name="Embley T.M."/>
            <person name="Coombs G.H."/>
            <person name="Mottram J.C."/>
            <person name="Tachezy J."/>
            <person name="Fraser-Liggett C.M."/>
            <person name="Johnson P.J."/>
        </authorList>
    </citation>
    <scope>NUCLEOTIDE SEQUENCE [LARGE SCALE GENOMIC DNA]</scope>
    <source>
        <strain evidence="1">G3</strain>
    </source>
</reference>
<dbReference type="RefSeq" id="XP_001305389.1">
    <property type="nucleotide sequence ID" value="XM_001305388.1"/>
</dbReference>
<organism evidence="1 2">
    <name type="scientific">Trichomonas vaginalis (strain ATCC PRA-98 / G3)</name>
    <dbReference type="NCBI Taxonomy" id="412133"/>
    <lineage>
        <taxon>Eukaryota</taxon>
        <taxon>Metamonada</taxon>
        <taxon>Parabasalia</taxon>
        <taxon>Trichomonadida</taxon>
        <taxon>Trichomonadidae</taxon>
        <taxon>Trichomonas</taxon>
    </lineage>
</organism>
<reference evidence="1" key="1">
    <citation type="submission" date="2006-10" db="EMBL/GenBank/DDBJ databases">
        <authorList>
            <person name="Amadeo P."/>
            <person name="Zhao Q."/>
            <person name="Wortman J."/>
            <person name="Fraser-Liggett C."/>
            <person name="Carlton J."/>
        </authorList>
    </citation>
    <scope>NUCLEOTIDE SEQUENCE</scope>
    <source>
        <strain evidence="1">G3</strain>
    </source>
</reference>
<proteinExistence type="predicted"/>
<dbReference type="InParanoid" id="A2FRJ7"/>
<dbReference type="KEGG" id="tva:4750171"/>
<accession>A2FRJ7</accession>
<gene>
    <name evidence="1" type="ORF">TVAG_331350</name>
</gene>